<name>A0ABU9LN48_9BACL</name>
<evidence type="ECO:0000259" key="8">
    <source>
        <dbReference type="PROSITE" id="PS51782"/>
    </source>
</evidence>
<evidence type="ECO:0000256" key="2">
    <source>
        <dbReference type="ARBA" id="ARBA00022670"/>
    </source>
</evidence>
<keyword evidence="3" id="KW-0732">Signal</keyword>
<dbReference type="RefSeq" id="WP_068455640.1">
    <property type="nucleotide sequence ID" value="NZ_JALKQX010000004.1"/>
</dbReference>
<reference evidence="10 11" key="1">
    <citation type="submission" date="2024-04" db="EMBL/GenBank/DDBJ databases">
        <authorList>
            <person name="Wu Y.S."/>
            <person name="Zhang L."/>
        </authorList>
    </citation>
    <scope>NUCLEOTIDE SEQUENCE [LARGE SCALE GENOMIC DNA]</scope>
    <source>
        <strain evidence="10 11">KG-01</strain>
    </source>
</reference>
<protein>
    <submittedName>
        <fullName evidence="10">LysM peptidoglycan-binding domain-containing protein</fullName>
    </submittedName>
</protein>
<dbReference type="SMART" id="SM00257">
    <property type="entry name" value="LysM"/>
    <property type="match status" value="3"/>
</dbReference>
<dbReference type="PROSITE" id="PS51935">
    <property type="entry name" value="NLPC_P60"/>
    <property type="match status" value="1"/>
</dbReference>
<evidence type="ECO:0000256" key="6">
    <source>
        <dbReference type="ARBA" id="ARBA00022807"/>
    </source>
</evidence>
<dbReference type="InterPro" id="IPR052062">
    <property type="entry name" value="Murein_DD/LD_carboxypeptidase"/>
</dbReference>
<feature type="compositionally biased region" description="Low complexity" evidence="7">
    <location>
        <begin position="156"/>
        <end position="171"/>
    </location>
</feature>
<sequence>MKKSLYAAVAVGAAVMVAGHTDAEASSKTYTVKSGDSLYVIAMKHNTTVAKLKQLNNLKSDLIFVNQKLKVSSSSKVTTPKKSSSTTNKKLNTSSTSSSVYTVKNGDYLYAIAMKYNTTVDSIRQLNNLKTNIIYVGQKLKVKGKVTTISKPSTTTPNKKPVSNSKPSSSTNTSVYIVKNGDYLAKIAAQYNTTVENIRQLNNLKTNIIYVGQKLKVKGKVTVTKPSTGSGSNSNTKPVSNPTNKNGLINIAKSFIGTPYAWGGTTPRGFDCSGFIYYTFNQSGKQIVRTSAAGYYNMSTKVSSPKVGDIVYFKNTYAAGITHLGIYMGNGQFIHSGDNGVEISSIYQSYWKEHFAGYGRL</sequence>
<gene>
    <name evidence="10" type="ORF">AAF454_13460</name>
</gene>
<keyword evidence="2" id="KW-0645">Protease</keyword>
<dbReference type="SUPFAM" id="SSF54001">
    <property type="entry name" value="Cysteine proteinases"/>
    <property type="match status" value="1"/>
</dbReference>
<feature type="domain" description="LysM" evidence="8">
    <location>
        <begin position="99"/>
        <end position="142"/>
    </location>
</feature>
<dbReference type="CDD" id="cd00118">
    <property type="entry name" value="LysM"/>
    <property type="match status" value="3"/>
</dbReference>
<dbReference type="InterPro" id="IPR000064">
    <property type="entry name" value="NLP_P60_dom"/>
</dbReference>
<evidence type="ECO:0000256" key="3">
    <source>
        <dbReference type="ARBA" id="ARBA00022729"/>
    </source>
</evidence>
<feature type="domain" description="NlpC/P60" evidence="9">
    <location>
        <begin position="242"/>
        <end position="361"/>
    </location>
</feature>
<dbReference type="Gene3D" id="3.90.1720.10">
    <property type="entry name" value="endopeptidase domain like (from Nostoc punctiforme)"/>
    <property type="match status" value="1"/>
</dbReference>
<keyword evidence="6" id="KW-0788">Thiol protease</keyword>
<dbReference type="PANTHER" id="PTHR47360:SF1">
    <property type="entry name" value="ENDOPEPTIDASE NLPC-RELATED"/>
    <property type="match status" value="1"/>
</dbReference>
<keyword evidence="5" id="KW-0378">Hydrolase</keyword>
<dbReference type="Proteomes" id="UP001398420">
    <property type="component" value="Unassembled WGS sequence"/>
</dbReference>
<feature type="domain" description="LysM" evidence="8">
    <location>
        <begin position="28"/>
        <end position="71"/>
    </location>
</feature>
<keyword evidence="11" id="KW-1185">Reference proteome</keyword>
<dbReference type="InterPro" id="IPR036779">
    <property type="entry name" value="LysM_dom_sf"/>
</dbReference>
<dbReference type="EMBL" id="JBCEWA010000012">
    <property type="protein sequence ID" value="MEL5989415.1"/>
    <property type="molecule type" value="Genomic_DNA"/>
</dbReference>
<feature type="compositionally biased region" description="Polar residues" evidence="7">
    <location>
        <begin position="230"/>
        <end position="243"/>
    </location>
</feature>
<comment type="caution">
    <text evidence="10">The sequence shown here is derived from an EMBL/GenBank/DDBJ whole genome shotgun (WGS) entry which is preliminary data.</text>
</comment>
<feature type="region of interest" description="Disordered" evidence="7">
    <location>
        <begin position="149"/>
        <end position="171"/>
    </location>
</feature>
<dbReference type="Pfam" id="PF00877">
    <property type="entry name" value="NLPC_P60"/>
    <property type="match status" value="1"/>
</dbReference>
<organism evidence="10 11">
    <name type="scientific">Kurthia gibsonii</name>
    <dbReference type="NCBI Taxonomy" id="33946"/>
    <lineage>
        <taxon>Bacteria</taxon>
        <taxon>Bacillati</taxon>
        <taxon>Bacillota</taxon>
        <taxon>Bacilli</taxon>
        <taxon>Bacillales</taxon>
        <taxon>Caryophanaceae</taxon>
        <taxon>Kurthia</taxon>
    </lineage>
</organism>
<feature type="region of interest" description="Disordered" evidence="7">
    <location>
        <begin position="223"/>
        <end position="243"/>
    </location>
</feature>
<evidence type="ECO:0000313" key="11">
    <source>
        <dbReference type="Proteomes" id="UP001398420"/>
    </source>
</evidence>
<evidence type="ECO:0000256" key="7">
    <source>
        <dbReference type="SAM" id="MobiDB-lite"/>
    </source>
</evidence>
<dbReference type="PANTHER" id="PTHR47360">
    <property type="entry name" value="MUREIN DD-ENDOPEPTIDASE MEPS/MUREIN LD-CARBOXYPEPTIDASE"/>
    <property type="match status" value="1"/>
</dbReference>
<dbReference type="Pfam" id="PF01476">
    <property type="entry name" value="LysM"/>
    <property type="match status" value="3"/>
</dbReference>
<keyword evidence="4" id="KW-0677">Repeat</keyword>
<evidence type="ECO:0000256" key="1">
    <source>
        <dbReference type="ARBA" id="ARBA00007074"/>
    </source>
</evidence>
<feature type="domain" description="LysM" evidence="8">
    <location>
        <begin position="174"/>
        <end position="217"/>
    </location>
</feature>
<dbReference type="Gene3D" id="3.10.350.10">
    <property type="entry name" value="LysM domain"/>
    <property type="match status" value="3"/>
</dbReference>
<dbReference type="InterPro" id="IPR038765">
    <property type="entry name" value="Papain-like_cys_pep_sf"/>
</dbReference>
<evidence type="ECO:0000256" key="5">
    <source>
        <dbReference type="ARBA" id="ARBA00022801"/>
    </source>
</evidence>
<comment type="similarity">
    <text evidence="1">Belongs to the peptidase C40 family.</text>
</comment>
<proteinExistence type="inferred from homology"/>
<dbReference type="InterPro" id="IPR018392">
    <property type="entry name" value="LysM"/>
</dbReference>
<evidence type="ECO:0000313" key="10">
    <source>
        <dbReference type="EMBL" id="MEL5989415.1"/>
    </source>
</evidence>
<accession>A0ABU9LN48</accession>
<evidence type="ECO:0000259" key="9">
    <source>
        <dbReference type="PROSITE" id="PS51935"/>
    </source>
</evidence>
<dbReference type="PROSITE" id="PS51782">
    <property type="entry name" value="LYSM"/>
    <property type="match status" value="3"/>
</dbReference>
<evidence type="ECO:0000256" key="4">
    <source>
        <dbReference type="ARBA" id="ARBA00022737"/>
    </source>
</evidence>
<dbReference type="SUPFAM" id="SSF54106">
    <property type="entry name" value="LysM domain"/>
    <property type="match status" value="3"/>
</dbReference>
<feature type="region of interest" description="Disordered" evidence="7">
    <location>
        <begin position="75"/>
        <end position="98"/>
    </location>
</feature>